<dbReference type="Proteomes" id="UP001165383">
    <property type="component" value="Unassembled WGS sequence"/>
</dbReference>
<keyword evidence="2" id="KW-1185">Reference proteome</keyword>
<organism evidence="1 2">
    <name type="scientific">Sphingomonas brevis</name>
    <dbReference type="NCBI Taxonomy" id="2908206"/>
    <lineage>
        <taxon>Bacteria</taxon>
        <taxon>Pseudomonadati</taxon>
        <taxon>Pseudomonadota</taxon>
        <taxon>Alphaproteobacteria</taxon>
        <taxon>Sphingomonadales</taxon>
        <taxon>Sphingomonadaceae</taxon>
        <taxon>Sphingomonas</taxon>
    </lineage>
</organism>
<dbReference type="EMBL" id="JAMGBB010000001">
    <property type="protein sequence ID" value="MCL6741159.1"/>
    <property type="molecule type" value="Genomic_DNA"/>
</dbReference>
<name>A0ABT0S9U7_9SPHN</name>
<comment type="caution">
    <text evidence="1">The sequence shown here is derived from an EMBL/GenBank/DDBJ whole genome shotgun (WGS) entry which is preliminary data.</text>
</comment>
<gene>
    <name evidence="1" type="ORF">LZ518_08450</name>
</gene>
<proteinExistence type="predicted"/>
<evidence type="ECO:0000313" key="1">
    <source>
        <dbReference type="EMBL" id="MCL6741159.1"/>
    </source>
</evidence>
<sequence length="74" mass="8330">MPKTATREVNNDPCRPLNVPRYHGQKALHSIAYIEGETYLESLSRWAKSAPANVLPIFSVNHHLKPGETKTIYA</sequence>
<reference evidence="1" key="1">
    <citation type="submission" date="2022-05" db="EMBL/GenBank/DDBJ databases">
        <authorList>
            <person name="Jo J.-H."/>
            <person name="Im W.-T."/>
        </authorList>
    </citation>
    <scope>NUCLEOTIDE SEQUENCE</scope>
    <source>
        <strain evidence="1">RB56-2</strain>
    </source>
</reference>
<protein>
    <submittedName>
        <fullName evidence="1">Uncharacterized protein</fullName>
    </submittedName>
</protein>
<accession>A0ABT0S9U7</accession>
<evidence type="ECO:0000313" key="2">
    <source>
        <dbReference type="Proteomes" id="UP001165383"/>
    </source>
</evidence>
<dbReference type="RefSeq" id="WP_249915560.1">
    <property type="nucleotide sequence ID" value="NZ_JAMGBB010000001.1"/>
</dbReference>